<dbReference type="Proteomes" id="UP000774804">
    <property type="component" value="Unassembled WGS sequence"/>
</dbReference>
<evidence type="ECO:0000259" key="3">
    <source>
        <dbReference type="PROSITE" id="PS51650"/>
    </source>
</evidence>
<organism evidence="5 7">
    <name type="scientific">Phytophthora cactorum</name>
    <dbReference type="NCBI Taxonomy" id="29920"/>
    <lineage>
        <taxon>Eukaryota</taxon>
        <taxon>Sar</taxon>
        <taxon>Stramenopiles</taxon>
        <taxon>Oomycota</taxon>
        <taxon>Peronosporomycetes</taxon>
        <taxon>Peronosporales</taxon>
        <taxon>Peronosporaceae</taxon>
        <taxon>Phytophthora</taxon>
    </lineage>
</organism>
<feature type="domain" description="C2 DOCK-type" evidence="3">
    <location>
        <begin position="424"/>
        <end position="603"/>
    </location>
</feature>
<dbReference type="Gene3D" id="1.20.58.740">
    <property type="match status" value="1"/>
</dbReference>
<feature type="region of interest" description="Disordered" evidence="2">
    <location>
        <begin position="1154"/>
        <end position="1218"/>
    </location>
</feature>
<name>A0A8T0ZLG5_9STRA</name>
<dbReference type="VEuPathDB" id="FungiDB:PC110_g10258"/>
<dbReference type="InterPro" id="IPR027007">
    <property type="entry name" value="C2_DOCK-type_domain"/>
</dbReference>
<dbReference type="GO" id="GO:0005085">
    <property type="term" value="F:guanyl-nucleotide exchange factor activity"/>
    <property type="evidence" value="ECO:0007669"/>
    <property type="project" value="InterPro"/>
</dbReference>
<dbReference type="EMBL" id="RCMG01000110">
    <property type="protein sequence ID" value="KAG2863173.1"/>
    <property type="molecule type" value="Genomic_DNA"/>
</dbReference>
<dbReference type="InterPro" id="IPR035892">
    <property type="entry name" value="C2_domain_sf"/>
</dbReference>
<dbReference type="PANTHER" id="PTHR23317">
    <property type="entry name" value="DEDICATOR OF CYTOKINESIS DOCK"/>
    <property type="match status" value="1"/>
</dbReference>
<dbReference type="InterPro" id="IPR043162">
    <property type="entry name" value="DOCK_C_lobe_C"/>
</dbReference>
<dbReference type="CDD" id="cd08679">
    <property type="entry name" value="C2_DOCK180_related"/>
    <property type="match status" value="1"/>
</dbReference>
<feature type="domain" description="DOCKER" evidence="4">
    <location>
        <begin position="1525"/>
        <end position="1948"/>
    </location>
</feature>
<dbReference type="PROSITE" id="PS51651">
    <property type="entry name" value="DOCKER"/>
    <property type="match status" value="1"/>
</dbReference>
<dbReference type="EMBL" id="RCMI01000097">
    <property type="protein sequence ID" value="KAG2935409.1"/>
    <property type="molecule type" value="Genomic_DNA"/>
</dbReference>
<dbReference type="GO" id="GO:0007264">
    <property type="term" value="P:small GTPase-mediated signal transduction"/>
    <property type="evidence" value="ECO:0007669"/>
    <property type="project" value="InterPro"/>
</dbReference>
<gene>
    <name evidence="5" type="ORF">PC113_g5653</name>
    <name evidence="6" type="ORF">PC115_g4908</name>
</gene>
<sequence length="2046" mass="228487">MDPSCRLTRHRGLEAIFTAAVVEMPTANEASQQRGNSSTVDRQLEEGELTDGVWTEHGSGFGIPTGTLELVEVERREWRRSMVLPLPPPSPVDAPILQEFSRPWRALRLPIPTNSGEETKAEGSLMKSYEPQYTPGEPTFASAIRTSSFLESRVAVPEAQAFLITPRIRFTLGTIEPLVCRLLVYDMSLGCRVTEDFCFRIPGPMLDKADSTIPPAALMYVLPTLQMQNLYLVLKVSKVLAGDGDIAAAPYCTPDKFASTSEQKKLVEKAVDCGLRLGRFQQPLAWGTIPLSKGTKRPMTLFRQRGCIPEEQRISLISEVIRGILKEKVVPAVCEFDVDDISAEELVDAKFKSPASLSPSPPRLKIADPFSEQTSGNTESETSDAVELQGDKVLHCREVQPFCTSSLVPKFGLVGSGPVAVSYVNTLYVYPLQIEKCQYRNIAIRVQLLQREVDTVRGVEETEEAVLRAVYRANNLVDRSAYALVGYHQKNPQFDDEMKICLPECLTREHHLLFTFYHVHCKKLQPNQPQQEVVGYAAIPILGKDGTILQDGKYAMNVTPAPVSSKPLATGGGISLSPGYVAAARVAPLDNSKTVFSCRGRVVSSIHSQDSAVAAFLSPFHDIRRPDTVNDEDVIVNRLMGLSQGSALNVRYFFFMIAKFVLGYLRHGTSIVRWSAFRTLLAIMEKATWNPRGSLKVHEMNRVLHDFVHIVFDEKSIDDPSKHQFSAKSPPKSERKSVFSALLETWLNVLNNKASIEENADTKRMSLTYSNVLLQLILKSMAMNLLDTTNDGAASSLPMMLAKNDEVMLERVLDQLIACAGDTSNGLLLQKEVNRSVAYFCRGVFLVVNNVFPARVIDRYVKWIDVQGDANSLRHIWFPFLHILVDFEFFPTVNGAVERNSVKARAWLAKAVSEKLLVIIDTQKEQKIRVDAVRLLRRMFAAQAYNPRFQGLENQEGIALLYYPLFPSLVQFTTPGKLLASSIPGLSGEAKSVLDLQKEMMACVGHLLCSVSRPQLPYFFRPFEGVSTQVHETHLDFTDQLAFYHRVVGQKLTQTFETLANNTALDDNSENKCAGFQPTRTQHSLYDEARVHASLALVQRLLEIFLIAESSKTNGVKLWHQLLSPDLGASESETGLSLLENHLAHRRSIHRRTGGLESPVLLSPKSTPTDSFSDTPQNAADGNTTHRSLPRNWSKQYANQQRRSAAGLEEKAAPTPSVHKLEEVTGGQHAEEIAALQQVVASTALRVIQTAVDQYEAVIRLIEVARTPRLGTPDRPEVADDSSLKAVSTNQAFVLLGYITELLFHLLQQASSISGLAGELEHDTNTKDEHPIEDNDDSAADDTKSCFVTTLLQYLQAFVWRFSAALFAARISGLPLAHDHCRIQLIMSIAATAKRFSVRRQAAMLLSQLLSVCYEQTGSFLLVKAPILKVLTTAFFPTPSKPSALKVSTISFRDLLDEMRAFATLSRDKVLSLPSSFHIQYIELLNDLTTKVHAYERWHSAFEDPGGAHDFEEIEEGIDRVVEDISPHWLLEEKLVWLNSLLRLHLRRDRFAEAVGCKVSAIECVQRAGVGGDSSTSLYLGRVQQWVIRELFVARGYAKRADWIEKELSICELLLGCLKQQRRFNEYQEMLRCIDALVGRLAERQESSGVQQHNSAFSFYRVRYAGGCVPALITKDEFIYKRSKFVSLGEFVGEMKTMLRAKYPQCERVDVVPEPKPLTGGDSNPNVIFLRVTTVEEALPIDLTRLKATQPRSSNWRVAFKFAVPFTRGSSSSYGKTSEQMKRITFLSVERKFPCRLNRQRVQLRHEEVRCPIENSMDDIQKRCALLRAEIDKENVGKTDLKTLTLVLKGSVDTHVHGGIPEVLDSFLAGDPAQLVDAEGRCMSSHDSLKKRHELANLLVDFAQLCWQCLLISRETFRRSSQPTSQHVSASSTAFHPELLPHHFDLHQPDAANDNFLPPLPDTNLLFIRTIVDSSSPQQDTELSPALLVEVSPLQTEFERSFASLVDQLTSKIPFTYKNAAKLSRLRFSLPSSSPAPVAPLPDSIH</sequence>
<dbReference type="PROSITE" id="PS51650">
    <property type="entry name" value="C2_DOCK"/>
    <property type="match status" value="1"/>
</dbReference>
<comment type="similarity">
    <text evidence="1">Belongs to the DOCK family.</text>
</comment>
<evidence type="ECO:0000259" key="4">
    <source>
        <dbReference type="PROSITE" id="PS51651"/>
    </source>
</evidence>
<protein>
    <recommendedName>
        <fullName evidence="8">DHR-2 domain</fullName>
    </recommendedName>
</protein>
<dbReference type="Pfam" id="PF14429">
    <property type="entry name" value="DOCK-C2"/>
    <property type="match status" value="1"/>
</dbReference>
<dbReference type="InterPro" id="IPR027357">
    <property type="entry name" value="DOCKER_dom"/>
</dbReference>
<feature type="compositionally biased region" description="Polar residues" evidence="2">
    <location>
        <begin position="1164"/>
        <end position="1203"/>
    </location>
</feature>
<accession>A0A8T0ZLG5</accession>
<evidence type="ECO:0000313" key="7">
    <source>
        <dbReference type="Proteomes" id="UP000735874"/>
    </source>
</evidence>
<comment type="caution">
    <text evidence="5">The sequence shown here is derived from an EMBL/GenBank/DDBJ whole genome shotgun (WGS) entry which is preliminary data.</text>
</comment>
<feature type="compositionally biased region" description="Polar residues" evidence="2">
    <location>
        <begin position="371"/>
        <end position="380"/>
    </location>
</feature>
<evidence type="ECO:0000256" key="1">
    <source>
        <dbReference type="PROSITE-ProRule" id="PRU00983"/>
    </source>
</evidence>
<dbReference type="InterPro" id="IPR046773">
    <property type="entry name" value="DOCKER_Lobe_C"/>
</dbReference>
<evidence type="ECO:0000313" key="5">
    <source>
        <dbReference type="EMBL" id="KAG2863173.1"/>
    </source>
</evidence>
<dbReference type="Pfam" id="PF20421">
    <property type="entry name" value="DHR-2_Lobe_C"/>
    <property type="match status" value="1"/>
</dbReference>
<evidence type="ECO:0000313" key="6">
    <source>
        <dbReference type="EMBL" id="KAG2935409.1"/>
    </source>
</evidence>
<proteinExistence type="inferred from homology"/>
<dbReference type="Proteomes" id="UP000735874">
    <property type="component" value="Unassembled WGS sequence"/>
</dbReference>
<dbReference type="Gene3D" id="2.60.40.150">
    <property type="entry name" value="C2 domain"/>
    <property type="match status" value="1"/>
</dbReference>
<dbReference type="PANTHER" id="PTHR23317:SF76">
    <property type="entry name" value="LD20667P"/>
    <property type="match status" value="1"/>
</dbReference>
<evidence type="ECO:0008006" key="8">
    <source>
        <dbReference type="Google" id="ProtNLM"/>
    </source>
</evidence>
<dbReference type="InterPro" id="IPR026791">
    <property type="entry name" value="DOCK"/>
</dbReference>
<feature type="region of interest" description="Disordered" evidence="2">
    <location>
        <begin position="352"/>
        <end position="384"/>
    </location>
</feature>
<evidence type="ECO:0000256" key="2">
    <source>
        <dbReference type="SAM" id="MobiDB-lite"/>
    </source>
</evidence>
<reference evidence="5" key="1">
    <citation type="submission" date="2018-10" db="EMBL/GenBank/DDBJ databases">
        <title>Effector identification in a new, highly contiguous assembly of the strawberry crown rot pathogen Phytophthora cactorum.</title>
        <authorList>
            <person name="Armitage A.D."/>
            <person name="Nellist C.F."/>
            <person name="Bates H."/>
            <person name="Vickerstaff R.J."/>
            <person name="Harrison R.J."/>
        </authorList>
    </citation>
    <scope>NUCLEOTIDE SEQUENCE</scope>
    <source>
        <strain evidence="5">15-7</strain>
        <strain evidence="6">4032</strain>
    </source>
</reference>